<dbReference type="Proteomes" id="UP000800036">
    <property type="component" value="Unassembled WGS sequence"/>
</dbReference>
<keyword evidence="2" id="KW-0472">Membrane</keyword>
<dbReference type="EMBL" id="ML976666">
    <property type="protein sequence ID" value="KAF1976707.1"/>
    <property type="molecule type" value="Genomic_DNA"/>
</dbReference>
<dbReference type="GO" id="GO:0000324">
    <property type="term" value="C:fungal-type vacuole"/>
    <property type="evidence" value="ECO:0007669"/>
    <property type="project" value="TreeGrafter"/>
</dbReference>
<evidence type="ECO:0000313" key="5">
    <source>
        <dbReference type="Proteomes" id="UP000800036"/>
    </source>
</evidence>
<accession>A0A6A5VTY4</accession>
<dbReference type="Pfam" id="PF00026">
    <property type="entry name" value="Asp"/>
    <property type="match status" value="1"/>
</dbReference>
<evidence type="ECO:0000313" key="4">
    <source>
        <dbReference type="EMBL" id="KAF1976707.1"/>
    </source>
</evidence>
<name>A0A6A5VTY4_9PLEO</name>
<dbReference type="GO" id="GO:0006508">
    <property type="term" value="P:proteolysis"/>
    <property type="evidence" value="ECO:0007669"/>
    <property type="project" value="UniProtKB-KW"/>
</dbReference>
<dbReference type="Gene3D" id="2.40.70.10">
    <property type="entry name" value="Acid Proteases"/>
    <property type="match status" value="2"/>
</dbReference>
<protein>
    <submittedName>
        <fullName evidence="4">Acid protease</fullName>
    </submittedName>
</protein>
<dbReference type="InterPro" id="IPR021109">
    <property type="entry name" value="Peptidase_aspartic_dom_sf"/>
</dbReference>
<comment type="similarity">
    <text evidence="1">Belongs to the peptidase A1 family.</text>
</comment>
<dbReference type="InterPro" id="IPR034164">
    <property type="entry name" value="Pepsin-like_dom"/>
</dbReference>
<keyword evidence="4" id="KW-0378">Hydrolase</keyword>
<keyword evidence="2" id="KW-0812">Transmembrane</keyword>
<feature type="transmembrane region" description="Helical" evidence="2">
    <location>
        <begin position="418"/>
        <end position="445"/>
    </location>
</feature>
<dbReference type="OrthoDB" id="4074350at2759"/>
<dbReference type="AlphaFoldDB" id="A0A6A5VTY4"/>
<dbReference type="InterPro" id="IPR001461">
    <property type="entry name" value="Aspartic_peptidase_A1"/>
</dbReference>
<sequence>MANITSLPPPLVVPTSGSWYGNDGSWSTFTIAVGNPPQEFAVLPATNVANTWVPIADDCKALNISDCGSKRGVYPFNNTISPGFQSNFSSTWENIGLFELGQNAFLGFSGNGAFGYDTVGLVRGDASQTVQIDHQPVTAYASPDFWLGEIGLGNRGMNLGQHDHPASFLTNLKEAGGIPSRSFGYTAGAPYRSTKVPASLTLGGYDAGRATENLKISLNDDDDRPLTIAVQKIAVSNSFQDDGELPITPFLIPIDSSVPDLWLPKSICDQFESAFGLQYNDLTNRYILESKNHTFLQKNDPVLNFTIGSQLTDGPNITIQLPYAAFDLQAGLPIFADTLNYFPIRRAANESQYMMGRVFLQEAYLTVDYERNYFNVSQANYTLPTPEVKIQGIEPTDMPFNTTSPSDNPSNPAKKEKLSGGVIAGIAIGAVAGIALIAGLVWYFYPKRGKTYELEGGANQPLEMPMKQHPEIGGNEVSELVGDHGKLEFPGEGTVSEVDGVSRLVHELPTPVYELPTPIPEMK</sequence>
<keyword evidence="2" id="KW-1133">Transmembrane helix</keyword>
<dbReference type="PANTHER" id="PTHR47966">
    <property type="entry name" value="BETA-SITE APP-CLEAVING ENZYME, ISOFORM A-RELATED"/>
    <property type="match status" value="1"/>
</dbReference>
<dbReference type="GO" id="GO:0004190">
    <property type="term" value="F:aspartic-type endopeptidase activity"/>
    <property type="evidence" value="ECO:0007669"/>
    <property type="project" value="InterPro"/>
</dbReference>
<keyword evidence="4" id="KW-0645">Protease</keyword>
<organism evidence="4 5">
    <name type="scientific">Bimuria novae-zelandiae CBS 107.79</name>
    <dbReference type="NCBI Taxonomy" id="1447943"/>
    <lineage>
        <taxon>Eukaryota</taxon>
        <taxon>Fungi</taxon>
        <taxon>Dikarya</taxon>
        <taxon>Ascomycota</taxon>
        <taxon>Pezizomycotina</taxon>
        <taxon>Dothideomycetes</taxon>
        <taxon>Pleosporomycetidae</taxon>
        <taxon>Pleosporales</taxon>
        <taxon>Massarineae</taxon>
        <taxon>Didymosphaeriaceae</taxon>
        <taxon>Bimuria</taxon>
    </lineage>
</organism>
<evidence type="ECO:0000259" key="3">
    <source>
        <dbReference type="PROSITE" id="PS51767"/>
    </source>
</evidence>
<keyword evidence="5" id="KW-1185">Reference proteome</keyword>
<evidence type="ECO:0000256" key="1">
    <source>
        <dbReference type="ARBA" id="ARBA00007447"/>
    </source>
</evidence>
<feature type="domain" description="Peptidase A1" evidence="3">
    <location>
        <begin position="27"/>
        <end position="377"/>
    </location>
</feature>
<dbReference type="PROSITE" id="PS51767">
    <property type="entry name" value="PEPTIDASE_A1"/>
    <property type="match status" value="1"/>
</dbReference>
<evidence type="ECO:0000256" key="2">
    <source>
        <dbReference type="SAM" id="Phobius"/>
    </source>
</evidence>
<proteinExistence type="inferred from homology"/>
<dbReference type="InterPro" id="IPR033121">
    <property type="entry name" value="PEPTIDASE_A1"/>
</dbReference>
<gene>
    <name evidence="4" type="ORF">BU23DRAFT_528460</name>
</gene>
<dbReference type="CDD" id="cd05471">
    <property type="entry name" value="pepsin_like"/>
    <property type="match status" value="1"/>
</dbReference>
<dbReference type="PRINTS" id="PR00792">
    <property type="entry name" value="PEPSIN"/>
</dbReference>
<reference evidence="4" key="1">
    <citation type="journal article" date="2020" name="Stud. Mycol.">
        <title>101 Dothideomycetes genomes: a test case for predicting lifestyles and emergence of pathogens.</title>
        <authorList>
            <person name="Haridas S."/>
            <person name="Albert R."/>
            <person name="Binder M."/>
            <person name="Bloem J."/>
            <person name="Labutti K."/>
            <person name="Salamov A."/>
            <person name="Andreopoulos B."/>
            <person name="Baker S."/>
            <person name="Barry K."/>
            <person name="Bills G."/>
            <person name="Bluhm B."/>
            <person name="Cannon C."/>
            <person name="Castanera R."/>
            <person name="Culley D."/>
            <person name="Daum C."/>
            <person name="Ezra D."/>
            <person name="Gonzalez J."/>
            <person name="Henrissat B."/>
            <person name="Kuo A."/>
            <person name="Liang C."/>
            <person name="Lipzen A."/>
            <person name="Lutzoni F."/>
            <person name="Magnuson J."/>
            <person name="Mondo S."/>
            <person name="Nolan M."/>
            <person name="Ohm R."/>
            <person name="Pangilinan J."/>
            <person name="Park H.-J."/>
            <person name="Ramirez L."/>
            <person name="Alfaro M."/>
            <person name="Sun H."/>
            <person name="Tritt A."/>
            <person name="Yoshinaga Y."/>
            <person name="Zwiers L.-H."/>
            <person name="Turgeon B."/>
            <person name="Goodwin S."/>
            <person name="Spatafora J."/>
            <person name="Crous P."/>
            <person name="Grigoriev I."/>
        </authorList>
    </citation>
    <scope>NUCLEOTIDE SEQUENCE</scope>
    <source>
        <strain evidence="4">CBS 107.79</strain>
    </source>
</reference>
<dbReference type="PANTHER" id="PTHR47966:SF51">
    <property type="entry name" value="BETA-SITE APP-CLEAVING ENZYME, ISOFORM A-RELATED"/>
    <property type="match status" value="1"/>
</dbReference>
<dbReference type="SUPFAM" id="SSF50630">
    <property type="entry name" value="Acid proteases"/>
    <property type="match status" value="1"/>
</dbReference>